<dbReference type="RefSeq" id="WP_330504643.1">
    <property type="nucleotide sequence ID" value="NZ_JAZDUE010000007.1"/>
</dbReference>
<protein>
    <submittedName>
        <fullName evidence="9">Sugar ABC transporter permease</fullName>
    </submittedName>
</protein>
<reference evidence="9 10" key="1">
    <citation type="submission" date="2024-01" db="EMBL/GenBank/DDBJ databases">
        <title>Draft genome sequence of Gordonia sp. PKS22-38.</title>
        <authorList>
            <person name="Suphannarot A."/>
            <person name="Mingma R."/>
        </authorList>
    </citation>
    <scope>NUCLEOTIDE SEQUENCE [LARGE SCALE GENOMIC DNA]</scope>
    <source>
        <strain evidence="9 10">PKS22-38</strain>
    </source>
</reference>
<feature type="transmembrane region" description="Helical" evidence="7">
    <location>
        <begin position="117"/>
        <end position="137"/>
    </location>
</feature>
<gene>
    <name evidence="9" type="ORF">V1Y59_09730</name>
</gene>
<feature type="transmembrane region" description="Helical" evidence="7">
    <location>
        <begin position="270"/>
        <end position="290"/>
    </location>
</feature>
<dbReference type="CDD" id="cd06261">
    <property type="entry name" value="TM_PBP2"/>
    <property type="match status" value="1"/>
</dbReference>
<evidence type="ECO:0000256" key="1">
    <source>
        <dbReference type="ARBA" id="ARBA00004651"/>
    </source>
</evidence>
<dbReference type="SUPFAM" id="SSF161098">
    <property type="entry name" value="MetI-like"/>
    <property type="match status" value="1"/>
</dbReference>
<name>A0ABU7MSP9_9ACTN</name>
<sequence>MTESAATRRPARNRPRRDDTRLAVLFIAPAATGFGVFIFWPLIRGIQFSFTDYNLLTPAKFVGFDNYVRMVHDPVFWNAVRVTLYYVVLNIGIQTVVALVIAVLMQRLTQSSLVRGLVLTPYLMANVIAALLFLWILDYKLGIGNQVLEWLGLDRIAFWGDENWVIPTAALVNVWRHVGYTALLIFAGLQTIPPTVYEAAKLDGASETSMFFRITVPLLRPILALVLIVTMVGSFQIFDTIAVTTAGGPGDSSRVLQMYIYDLAFGRFQFGYAFAMSVALLLILATVTFLQYRLIRADATDLD</sequence>
<evidence type="ECO:0000256" key="5">
    <source>
        <dbReference type="ARBA" id="ARBA00022989"/>
    </source>
</evidence>
<keyword evidence="5 7" id="KW-1133">Transmembrane helix</keyword>
<organism evidence="9 10">
    <name type="scientific">Gordonia prachuapensis</name>
    <dbReference type="NCBI Taxonomy" id="3115651"/>
    <lineage>
        <taxon>Bacteria</taxon>
        <taxon>Bacillati</taxon>
        <taxon>Actinomycetota</taxon>
        <taxon>Actinomycetes</taxon>
        <taxon>Mycobacteriales</taxon>
        <taxon>Gordoniaceae</taxon>
        <taxon>Gordonia</taxon>
    </lineage>
</organism>
<evidence type="ECO:0000256" key="3">
    <source>
        <dbReference type="ARBA" id="ARBA00022475"/>
    </source>
</evidence>
<dbReference type="InterPro" id="IPR000515">
    <property type="entry name" value="MetI-like"/>
</dbReference>
<dbReference type="Pfam" id="PF00528">
    <property type="entry name" value="BPD_transp_1"/>
    <property type="match status" value="1"/>
</dbReference>
<evidence type="ECO:0000259" key="8">
    <source>
        <dbReference type="PROSITE" id="PS50928"/>
    </source>
</evidence>
<feature type="transmembrane region" description="Helical" evidence="7">
    <location>
        <begin position="178"/>
        <end position="197"/>
    </location>
</feature>
<evidence type="ECO:0000313" key="9">
    <source>
        <dbReference type="EMBL" id="MEE4023355.1"/>
    </source>
</evidence>
<keyword evidence="10" id="KW-1185">Reference proteome</keyword>
<dbReference type="Gene3D" id="1.10.3720.10">
    <property type="entry name" value="MetI-like"/>
    <property type="match status" value="1"/>
</dbReference>
<feature type="transmembrane region" description="Helical" evidence="7">
    <location>
        <begin position="21"/>
        <end position="43"/>
    </location>
</feature>
<dbReference type="PANTHER" id="PTHR30193">
    <property type="entry name" value="ABC TRANSPORTER PERMEASE PROTEIN"/>
    <property type="match status" value="1"/>
</dbReference>
<keyword evidence="3" id="KW-1003">Cell membrane</keyword>
<keyword evidence="6 7" id="KW-0472">Membrane</keyword>
<dbReference type="InterPro" id="IPR051393">
    <property type="entry name" value="ABC_transporter_permease"/>
</dbReference>
<dbReference type="PROSITE" id="PS50928">
    <property type="entry name" value="ABC_TM1"/>
    <property type="match status" value="1"/>
</dbReference>
<dbReference type="Proteomes" id="UP001335729">
    <property type="component" value="Unassembled WGS sequence"/>
</dbReference>
<evidence type="ECO:0000256" key="2">
    <source>
        <dbReference type="ARBA" id="ARBA00022448"/>
    </source>
</evidence>
<evidence type="ECO:0000256" key="6">
    <source>
        <dbReference type="ARBA" id="ARBA00023136"/>
    </source>
</evidence>
<comment type="caution">
    <text evidence="9">The sequence shown here is derived from an EMBL/GenBank/DDBJ whole genome shotgun (WGS) entry which is preliminary data.</text>
</comment>
<comment type="subcellular location">
    <subcellularLocation>
        <location evidence="1 7">Cell membrane</location>
        <topology evidence="1 7">Multi-pass membrane protein</topology>
    </subcellularLocation>
</comment>
<dbReference type="InterPro" id="IPR035906">
    <property type="entry name" value="MetI-like_sf"/>
</dbReference>
<dbReference type="EMBL" id="JAZDUE010000007">
    <property type="protein sequence ID" value="MEE4023355.1"/>
    <property type="molecule type" value="Genomic_DNA"/>
</dbReference>
<keyword evidence="4 7" id="KW-0812">Transmembrane</keyword>
<comment type="similarity">
    <text evidence="7">Belongs to the binding-protein-dependent transport system permease family.</text>
</comment>
<accession>A0ABU7MSP9</accession>
<evidence type="ECO:0000313" key="10">
    <source>
        <dbReference type="Proteomes" id="UP001335729"/>
    </source>
</evidence>
<evidence type="ECO:0000256" key="4">
    <source>
        <dbReference type="ARBA" id="ARBA00022692"/>
    </source>
</evidence>
<evidence type="ECO:0000256" key="7">
    <source>
        <dbReference type="RuleBase" id="RU363032"/>
    </source>
</evidence>
<feature type="domain" description="ABC transmembrane type-1" evidence="8">
    <location>
        <begin position="80"/>
        <end position="291"/>
    </location>
</feature>
<feature type="transmembrane region" description="Helical" evidence="7">
    <location>
        <begin position="218"/>
        <end position="238"/>
    </location>
</feature>
<proteinExistence type="inferred from homology"/>
<dbReference type="PANTHER" id="PTHR30193:SF41">
    <property type="entry name" value="DIACETYLCHITOBIOSE UPTAKE SYSTEM PERMEASE PROTEIN NGCF"/>
    <property type="match status" value="1"/>
</dbReference>
<keyword evidence="2 7" id="KW-0813">Transport</keyword>
<feature type="transmembrane region" description="Helical" evidence="7">
    <location>
        <begin position="84"/>
        <end position="105"/>
    </location>
</feature>